<evidence type="ECO:0000313" key="10">
    <source>
        <dbReference type="EMBL" id="RST98567.1"/>
    </source>
</evidence>
<dbReference type="GO" id="GO:0004722">
    <property type="term" value="F:protein serine/threonine phosphatase activity"/>
    <property type="evidence" value="ECO:0007669"/>
    <property type="project" value="UniProtKB-EC"/>
</dbReference>
<feature type="domain" description="PPM-type phosphatase" evidence="9">
    <location>
        <begin position="2"/>
        <end position="241"/>
    </location>
</feature>
<dbReference type="InterPro" id="IPR015655">
    <property type="entry name" value="PP2C"/>
</dbReference>
<dbReference type="RefSeq" id="WP_125984100.1">
    <property type="nucleotide sequence ID" value="NZ_NGJS01000009.1"/>
</dbReference>
<name>A0A429ZXG4_9ENTE</name>
<keyword evidence="11" id="KW-1185">Reference proteome</keyword>
<evidence type="ECO:0000256" key="2">
    <source>
        <dbReference type="ARBA" id="ARBA00013081"/>
    </source>
</evidence>
<comment type="cofactor">
    <cofactor evidence="1">
        <name>Mn(2+)</name>
        <dbReference type="ChEBI" id="CHEBI:29035"/>
    </cofactor>
</comment>
<proteinExistence type="predicted"/>
<keyword evidence="6" id="KW-0464">Manganese</keyword>
<comment type="caution">
    <text evidence="10">The sequence shown here is derived from an EMBL/GenBank/DDBJ whole genome shotgun (WGS) entry which is preliminary data.</text>
</comment>
<evidence type="ECO:0000256" key="3">
    <source>
        <dbReference type="ARBA" id="ARBA00022723"/>
    </source>
</evidence>
<sequence length="251" mass="27257">MQIDYQTNVGRKRKNNQDTVGTYVNQKGITLAIVADGMGGHQAGDQASFLAVTGLGKVWEETAISDHETISEWLISRIQQENDVIYAEGNNDPEKFGMGTTIVAATPLEGKLLLAHVGDSRAYIIRDQAIKQLTEDHSLVNELVKTGEITEEMAANHPKKNILVRSVGVPGKVEVDLSLITLKIDDQILLCSDGLTNMLSDNLIKSILTTQKPLNDRIAELITEANEAGGTDNITALVMSFDDGEEGIVND</sequence>
<dbReference type="Gene3D" id="3.60.40.10">
    <property type="entry name" value="PPM-type phosphatase domain"/>
    <property type="match status" value="1"/>
</dbReference>
<keyword evidence="3" id="KW-0479">Metal-binding</keyword>
<dbReference type="Pfam" id="PF13672">
    <property type="entry name" value="PP2C_2"/>
    <property type="match status" value="1"/>
</dbReference>
<gene>
    <name evidence="10" type="ORF">CBF37_07270</name>
</gene>
<dbReference type="SUPFAM" id="SSF81606">
    <property type="entry name" value="PP2C-like"/>
    <property type="match status" value="1"/>
</dbReference>
<dbReference type="InterPro" id="IPR001932">
    <property type="entry name" value="PPM-type_phosphatase-like_dom"/>
</dbReference>
<evidence type="ECO:0000256" key="1">
    <source>
        <dbReference type="ARBA" id="ARBA00001936"/>
    </source>
</evidence>
<comment type="catalytic activity">
    <reaction evidence="8">
        <text>O-phospho-L-threonyl-[protein] + H2O = L-threonyl-[protein] + phosphate</text>
        <dbReference type="Rhea" id="RHEA:47004"/>
        <dbReference type="Rhea" id="RHEA-COMP:11060"/>
        <dbReference type="Rhea" id="RHEA-COMP:11605"/>
        <dbReference type="ChEBI" id="CHEBI:15377"/>
        <dbReference type="ChEBI" id="CHEBI:30013"/>
        <dbReference type="ChEBI" id="CHEBI:43474"/>
        <dbReference type="ChEBI" id="CHEBI:61977"/>
        <dbReference type="EC" id="3.1.3.16"/>
    </reaction>
</comment>
<evidence type="ECO:0000313" key="11">
    <source>
        <dbReference type="Proteomes" id="UP000287857"/>
    </source>
</evidence>
<evidence type="ECO:0000256" key="4">
    <source>
        <dbReference type="ARBA" id="ARBA00022801"/>
    </source>
</evidence>
<dbReference type="PROSITE" id="PS51746">
    <property type="entry name" value="PPM_2"/>
    <property type="match status" value="1"/>
</dbReference>
<evidence type="ECO:0000259" key="9">
    <source>
        <dbReference type="PROSITE" id="PS51746"/>
    </source>
</evidence>
<dbReference type="NCBIfam" id="NF033484">
    <property type="entry name" value="Stp1_PP2C_phos"/>
    <property type="match status" value="1"/>
</dbReference>
<reference evidence="10 11" key="1">
    <citation type="submission" date="2017-05" db="EMBL/GenBank/DDBJ databases">
        <title>Vagococcus spp. assemblies.</title>
        <authorList>
            <person name="Gulvik C.A."/>
        </authorList>
    </citation>
    <scope>NUCLEOTIDE SEQUENCE [LARGE SCALE GENOMIC DNA]</scope>
    <source>
        <strain evidence="10 11">SS1995</strain>
    </source>
</reference>
<comment type="catalytic activity">
    <reaction evidence="7">
        <text>O-phospho-L-seryl-[protein] + H2O = L-seryl-[protein] + phosphate</text>
        <dbReference type="Rhea" id="RHEA:20629"/>
        <dbReference type="Rhea" id="RHEA-COMP:9863"/>
        <dbReference type="Rhea" id="RHEA-COMP:11604"/>
        <dbReference type="ChEBI" id="CHEBI:15377"/>
        <dbReference type="ChEBI" id="CHEBI:29999"/>
        <dbReference type="ChEBI" id="CHEBI:43474"/>
        <dbReference type="ChEBI" id="CHEBI:83421"/>
        <dbReference type="EC" id="3.1.3.16"/>
    </reaction>
</comment>
<dbReference type="EC" id="3.1.3.16" evidence="2"/>
<protein>
    <recommendedName>
        <fullName evidence="2">protein-serine/threonine phosphatase</fullName>
        <ecNumber evidence="2">3.1.3.16</ecNumber>
    </recommendedName>
</protein>
<organism evidence="10 11">
    <name type="scientific">Vagococcus vulneris</name>
    <dbReference type="NCBI Taxonomy" id="1977869"/>
    <lineage>
        <taxon>Bacteria</taxon>
        <taxon>Bacillati</taxon>
        <taxon>Bacillota</taxon>
        <taxon>Bacilli</taxon>
        <taxon>Lactobacillales</taxon>
        <taxon>Enterococcaceae</taxon>
        <taxon>Vagococcus</taxon>
    </lineage>
</organism>
<evidence type="ECO:0000256" key="8">
    <source>
        <dbReference type="ARBA" id="ARBA00048336"/>
    </source>
</evidence>
<dbReference type="SMART" id="SM00331">
    <property type="entry name" value="PP2C_SIG"/>
    <property type="match status" value="1"/>
</dbReference>
<dbReference type="InterPro" id="IPR036457">
    <property type="entry name" value="PPM-type-like_dom_sf"/>
</dbReference>
<dbReference type="GO" id="GO:0046872">
    <property type="term" value="F:metal ion binding"/>
    <property type="evidence" value="ECO:0007669"/>
    <property type="project" value="UniProtKB-KW"/>
</dbReference>
<dbReference type="SMART" id="SM00332">
    <property type="entry name" value="PP2Cc"/>
    <property type="match status" value="1"/>
</dbReference>
<accession>A0A429ZXG4</accession>
<evidence type="ECO:0000256" key="6">
    <source>
        <dbReference type="ARBA" id="ARBA00023211"/>
    </source>
</evidence>
<dbReference type="CDD" id="cd00143">
    <property type="entry name" value="PP2Cc"/>
    <property type="match status" value="1"/>
</dbReference>
<dbReference type="OrthoDB" id="9801841at2"/>
<dbReference type="PANTHER" id="PTHR47992">
    <property type="entry name" value="PROTEIN PHOSPHATASE"/>
    <property type="match status" value="1"/>
</dbReference>
<keyword evidence="5" id="KW-0904">Protein phosphatase</keyword>
<dbReference type="AlphaFoldDB" id="A0A429ZXG4"/>
<evidence type="ECO:0000256" key="7">
    <source>
        <dbReference type="ARBA" id="ARBA00047761"/>
    </source>
</evidence>
<evidence type="ECO:0000256" key="5">
    <source>
        <dbReference type="ARBA" id="ARBA00022912"/>
    </source>
</evidence>
<dbReference type="FunFam" id="3.60.40.10:FF:000002">
    <property type="entry name" value="Serine/threonine phosphatase stp"/>
    <property type="match status" value="1"/>
</dbReference>
<dbReference type="EMBL" id="NGJS01000009">
    <property type="protein sequence ID" value="RST98567.1"/>
    <property type="molecule type" value="Genomic_DNA"/>
</dbReference>
<dbReference type="Proteomes" id="UP000287857">
    <property type="component" value="Unassembled WGS sequence"/>
</dbReference>
<keyword evidence="4" id="KW-0378">Hydrolase</keyword>